<proteinExistence type="predicted"/>
<evidence type="ECO:0000256" key="1">
    <source>
        <dbReference type="ARBA" id="ARBA00023002"/>
    </source>
</evidence>
<dbReference type="STRING" id="1798374.A2Z33_01645"/>
<feature type="domain" description="NADH:ubiquinone oxidoreductase-like 20kDa subunit" evidence="2">
    <location>
        <begin position="36"/>
        <end position="152"/>
    </location>
</feature>
<dbReference type="Gene3D" id="3.40.50.700">
    <property type="entry name" value="NADH:ubiquinone oxidoreductase-like, 20kDa subunit"/>
    <property type="match status" value="1"/>
</dbReference>
<accession>A0A1F5YPU9</accession>
<dbReference type="Proteomes" id="UP000178448">
    <property type="component" value="Unassembled WGS sequence"/>
</dbReference>
<dbReference type="Pfam" id="PF01058">
    <property type="entry name" value="Oxidored_q6"/>
    <property type="match status" value="1"/>
</dbReference>
<evidence type="ECO:0000313" key="3">
    <source>
        <dbReference type="EMBL" id="OGG01922.1"/>
    </source>
</evidence>
<evidence type="ECO:0000313" key="4">
    <source>
        <dbReference type="Proteomes" id="UP000178448"/>
    </source>
</evidence>
<dbReference type="SUPFAM" id="SSF56770">
    <property type="entry name" value="HydA/Nqo6-like"/>
    <property type="match status" value="1"/>
</dbReference>
<dbReference type="PANTHER" id="PTHR42845">
    <property type="entry name" value="COENZYME F420-REDUCING HYDROGENASE, GAMMA SUBUNIT"/>
    <property type="match status" value="1"/>
</dbReference>
<dbReference type="GO" id="GO:0051536">
    <property type="term" value="F:iron-sulfur cluster binding"/>
    <property type="evidence" value="ECO:0007669"/>
    <property type="project" value="InterPro"/>
</dbReference>
<protein>
    <recommendedName>
        <fullName evidence="2">NADH:ubiquinone oxidoreductase-like 20kDa subunit domain-containing protein</fullName>
    </recommendedName>
</protein>
<dbReference type="AlphaFoldDB" id="A0A1F5YPU9"/>
<dbReference type="InterPro" id="IPR037024">
    <property type="entry name" value="NiFe_Hase_small_N_sf"/>
</dbReference>
<keyword evidence="1" id="KW-0560">Oxidoreductase</keyword>
<dbReference type="InterPro" id="IPR051349">
    <property type="entry name" value="Hydrogenase_assoc-protein"/>
</dbReference>
<dbReference type="EMBL" id="MFJD01000009">
    <property type="protein sequence ID" value="OGG01922.1"/>
    <property type="molecule type" value="Genomic_DNA"/>
</dbReference>
<name>A0A1F5YPU9_9BACT</name>
<evidence type="ECO:0000259" key="2">
    <source>
        <dbReference type="Pfam" id="PF01058"/>
    </source>
</evidence>
<dbReference type="InterPro" id="IPR006137">
    <property type="entry name" value="NADH_UbQ_OxRdtase-like_20kDa"/>
</dbReference>
<dbReference type="PANTHER" id="PTHR42845:SF1">
    <property type="entry name" value="HYDROGENASE SMALL SUBUNIT"/>
    <property type="match status" value="1"/>
</dbReference>
<organism evidence="3 4">
    <name type="scientific">Candidatus Gottesmanbacteria bacterium RBG_16_52_11</name>
    <dbReference type="NCBI Taxonomy" id="1798374"/>
    <lineage>
        <taxon>Bacteria</taxon>
        <taxon>Candidatus Gottesmaniibacteriota</taxon>
    </lineage>
</organism>
<gene>
    <name evidence="3" type="ORF">A2Z33_01645</name>
</gene>
<dbReference type="GO" id="GO:0016491">
    <property type="term" value="F:oxidoreductase activity"/>
    <property type="evidence" value="ECO:0007669"/>
    <property type="project" value="UniProtKB-KW"/>
</dbReference>
<reference evidence="3 4" key="1">
    <citation type="journal article" date="2016" name="Nat. Commun.">
        <title>Thousands of microbial genomes shed light on interconnected biogeochemical processes in an aquifer system.</title>
        <authorList>
            <person name="Anantharaman K."/>
            <person name="Brown C.T."/>
            <person name="Hug L.A."/>
            <person name="Sharon I."/>
            <person name="Castelle C.J."/>
            <person name="Probst A.J."/>
            <person name="Thomas B.C."/>
            <person name="Singh A."/>
            <person name="Wilkins M.J."/>
            <person name="Karaoz U."/>
            <person name="Brodie E.L."/>
            <person name="Williams K.H."/>
            <person name="Hubbard S.S."/>
            <person name="Banfield J.F."/>
        </authorList>
    </citation>
    <scope>NUCLEOTIDE SEQUENCE [LARGE SCALE GENOMIC DNA]</scope>
</reference>
<comment type="caution">
    <text evidence="3">The sequence shown here is derived from an EMBL/GenBank/DDBJ whole genome shotgun (WGS) entry which is preliminary data.</text>
</comment>
<sequence>MESKKLRVGWFTFTCCEDSTIIFTELLNRHWQEWLPKIEFIHARVLQGRNRLEEMDVAFLEGAIASDTQAEKARLIRGLAKRVIAIGACACTGNPSAQRNSFAAPTKAEISALLARFGQADRVRTLRDVIAVDDMVQGCPMVEQQFITVLNKYFKEFGV</sequence>